<evidence type="ECO:0000313" key="2">
    <source>
        <dbReference type="EMBL" id="RDK88369.1"/>
    </source>
</evidence>
<sequence length="187" mass="21012">MLLIADVHLGKVTHFRKHGAAIPAHVAYGNLEKLTRVTNHFNPETVCFLGDLFHSKLNTEWEDFAKWVEYVPAKVILISGNHDIIPQYLFEDLGVQVFDELKIGTFLLTHHPTETEGCFNFCGHIHPGVKLKGVGRYFLKLPCFFKSKDQLILPAFGNFTGKYILNPSKNDAIYAIADGEVVEISAT</sequence>
<feature type="domain" description="Calcineurin-like phosphoesterase" evidence="1">
    <location>
        <begin position="2"/>
        <end position="119"/>
    </location>
</feature>
<dbReference type="InterPro" id="IPR029052">
    <property type="entry name" value="Metallo-depent_PP-like"/>
</dbReference>
<dbReference type="Proteomes" id="UP000255317">
    <property type="component" value="Unassembled WGS sequence"/>
</dbReference>
<dbReference type="SUPFAM" id="SSF56300">
    <property type="entry name" value="Metallo-dependent phosphatases"/>
    <property type="match status" value="1"/>
</dbReference>
<dbReference type="GO" id="GO:0016787">
    <property type="term" value="F:hydrolase activity"/>
    <property type="evidence" value="ECO:0007669"/>
    <property type="project" value="InterPro"/>
</dbReference>
<dbReference type="InterPro" id="IPR026336">
    <property type="entry name" value="PdeM-like"/>
</dbReference>
<dbReference type="Pfam" id="PF00149">
    <property type="entry name" value="Metallophos"/>
    <property type="match status" value="1"/>
</dbReference>
<dbReference type="InterPro" id="IPR004843">
    <property type="entry name" value="Calcineurin-like_PHP"/>
</dbReference>
<evidence type="ECO:0000313" key="3">
    <source>
        <dbReference type="Proteomes" id="UP000255317"/>
    </source>
</evidence>
<organism evidence="2 3">
    <name type="scientific">Marinirhabdus gelatinilytica</name>
    <dbReference type="NCBI Taxonomy" id="1703343"/>
    <lineage>
        <taxon>Bacteria</taxon>
        <taxon>Pseudomonadati</taxon>
        <taxon>Bacteroidota</taxon>
        <taxon>Flavobacteriia</taxon>
        <taxon>Flavobacteriales</taxon>
        <taxon>Flavobacteriaceae</taxon>
    </lineage>
</organism>
<dbReference type="EMBL" id="QRAO01000001">
    <property type="protein sequence ID" value="RDK88369.1"/>
    <property type="molecule type" value="Genomic_DNA"/>
</dbReference>
<gene>
    <name evidence="2" type="ORF">C8D94_101240</name>
</gene>
<dbReference type="AlphaFoldDB" id="A0A370QJ61"/>
<dbReference type="PANTHER" id="PTHR39323">
    <property type="entry name" value="BLR1149 PROTEIN"/>
    <property type="match status" value="1"/>
</dbReference>
<accession>A0A370QJ61</accession>
<dbReference type="Gene3D" id="3.60.21.10">
    <property type="match status" value="1"/>
</dbReference>
<name>A0A370QJ61_9FLAO</name>
<dbReference type="PIRSF" id="PIRSF000887">
    <property type="entry name" value="Pesterase_MJ0037"/>
    <property type="match status" value="1"/>
</dbReference>
<comment type="caution">
    <text evidence="2">The sequence shown here is derived from an EMBL/GenBank/DDBJ whole genome shotgun (WGS) entry which is preliminary data.</text>
</comment>
<dbReference type="NCBIfam" id="TIGR04123">
    <property type="entry name" value="P_estr_lig_assc"/>
    <property type="match status" value="1"/>
</dbReference>
<protein>
    <submittedName>
        <fullName evidence="2">Putative phosphoesterase</fullName>
    </submittedName>
</protein>
<evidence type="ECO:0000259" key="1">
    <source>
        <dbReference type="Pfam" id="PF00149"/>
    </source>
</evidence>
<dbReference type="InterPro" id="IPR024173">
    <property type="entry name" value="Pesterase_MJ0037-like"/>
</dbReference>
<reference evidence="2 3" key="1">
    <citation type="submission" date="2018-07" db="EMBL/GenBank/DDBJ databases">
        <title>Genomic Encyclopedia of Type Strains, Phase IV (KMG-IV): sequencing the most valuable type-strain genomes for metagenomic binning, comparative biology and taxonomic classification.</title>
        <authorList>
            <person name="Goeker M."/>
        </authorList>
    </citation>
    <scope>NUCLEOTIDE SEQUENCE [LARGE SCALE GENOMIC DNA]</scope>
    <source>
        <strain evidence="2 3">DSM 101478</strain>
    </source>
</reference>
<dbReference type="PANTHER" id="PTHR39323:SF1">
    <property type="entry name" value="BLR1149 PROTEIN"/>
    <property type="match status" value="1"/>
</dbReference>
<proteinExistence type="predicted"/>
<keyword evidence="3" id="KW-1185">Reference proteome</keyword>